<evidence type="ECO:0000313" key="3">
    <source>
        <dbReference type="EMBL" id="RIY00110.1"/>
    </source>
</evidence>
<accession>A0A3A1WJM6</accession>
<comment type="caution">
    <text evidence="3">The sequence shown here is derived from an EMBL/GenBank/DDBJ whole genome shotgun (WGS) entry which is preliminary data.</text>
</comment>
<sequence length="142" mass="14913">MPFRPHAAAVALAASLAAEAGAQPFDPGPPGISVGQSMSGAPIAGYRPPSPPLAIPNAPVFGDTVQERAYGRDYDDSYLHPRIVRPDADGTSSRLRAAEGRSTIEPDTAGDFARSDGSVINRSGVTRPISPPRRARIVREAR</sequence>
<dbReference type="OrthoDB" id="7906717at2"/>
<feature type="chain" id="PRO_5017328795" evidence="2">
    <location>
        <begin position="23"/>
        <end position="142"/>
    </location>
</feature>
<keyword evidence="4" id="KW-1185">Reference proteome</keyword>
<gene>
    <name evidence="3" type="ORF">D3218_12510</name>
</gene>
<dbReference type="Proteomes" id="UP000265750">
    <property type="component" value="Unassembled WGS sequence"/>
</dbReference>
<evidence type="ECO:0000256" key="1">
    <source>
        <dbReference type="SAM" id="MobiDB-lite"/>
    </source>
</evidence>
<dbReference type="RefSeq" id="WP_119540421.1">
    <property type="nucleotide sequence ID" value="NZ_QYRN01000006.1"/>
</dbReference>
<dbReference type="EMBL" id="QYRN01000006">
    <property type="protein sequence ID" value="RIY00110.1"/>
    <property type="molecule type" value="Genomic_DNA"/>
</dbReference>
<dbReference type="AlphaFoldDB" id="A0A3A1WJM6"/>
<protein>
    <submittedName>
        <fullName evidence="3">Uncharacterized protein</fullName>
    </submittedName>
</protein>
<evidence type="ECO:0000313" key="4">
    <source>
        <dbReference type="Proteomes" id="UP000265750"/>
    </source>
</evidence>
<keyword evidence="2" id="KW-0732">Signal</keyword>
<name>A0A3A1WJM6_9HYPH</name>
<feature type="signal peptide" evidence="2">
    <location>
        <begin position="1"/>
        <end position="22"/>
    </location>
</feature>
<reference evidence="4" key="1">
    <citation type="submission" date="2018-09" db="EMBL/GenBank/DDBJ databases">
        <authorList>
            <person name="Tuo L."/>
        </authorList>
    </citation>
    <scope>NUCLEOTIDE SEQUENCE [LARGE SCALE GENOMIC DNA]</scope>
    <source>
        <strain evidence="4">M2BS4Y-1</strain>
    </source>
</reference>
<proteinExistence type="predicted"/>
<evidence type="ECO:0000256" key="2">
    <source>
        <dbReference type="SAM" id="SignalP"/>
    </source>
</evidence>
<feature type="region of interest" description="Disordered" evidence="1">
    <location>
        <begin position="21"/>
        <end position="55"/>
    </location>
</feature>
<feature type="region of interest" description="Disordered" evidence="1">
    <location>
        <begin position="80"/>
        <end position="142"/>
    </location>
</feature>
<organism evidence="3 4">
    <name type="scientific">Aureimonas flava</name>
    <dbReference type="NCBI Taxonomy" id="2320271"/>
    <lineage>
        <taxon>Bacteria</taxon>
        <taxon>Pseudomonadati</taxon>
        <taxon>Pseudomonadota</taxon>
        <taxon>Alphaproteobacteria</taxon>
        <taxon>Hyphomicrobiales</taxon>
        <taxon>Aurantimonadaceae</taxon>
        <taxon>Aureimonas</taxon>
    </lineage>
</organism>